<feature type="region of interest" description="Disordered" evidence="3">
    <location>
        <begin position="407"/>
        <end position="452"/>
    </location>
</feature>
<dbReference type="Ensembl" id="ENSXCOT00000004428.1">
    <property type="protein sequence ID" value="ENSXCOP00000004375.1"/>
    <property type="gene ID" value="ENSXCOG00000003442.1"/>
</dbReference>
<keyword evidence="1" id="KW-0832">Ubl conjugation</keyword>
<evidence type="ECO:0000256" key="3">
    <source>
        <dbReference type="SAM" id="MobiDB-lite"/>
    </source>
</evidence>
<dbReference type="GeneTree" id="ENSGT00940000153954"/>
<dbReference type="GO" id="GO:0006511">
    <property type="term" value="P:ubiquitin-dependent protein catabolic process"/>
    <property type="evidence" value="ECO:0007669"/>
    <property type="project" value="InterPro"/>
</dbReference>
<dbReference type="InterPro" id="IPR016158">
    <property type="entry name" value="Cullin_homology"/>
</dbReference>
<reference evidence="5" key="2">
    <citation type="submission" date="2025-09" db="UniProtKB">
        <authorList>
            <consortium name="Ensembl"/>
        </authorList>
    </citation>
    <scope>IDENTIFICATION</scope>
</reference>
<evidence type="ECO:0000256" key="2">
    <source>
        <dbReference type="PROSITE-ProRule" id="PRU00330"/>
    </source>
</evidence>
<name>A0A3B5L207_9TELE</name>
<dbReference type="PANTHER" id="PTHR22771">
    <property type="entry name" value="CULLIN AND GALACTOSE-BINDING DOMAIN-CONTAINING"/>
    <property type="match status" value="1"/>
</dbReference>
<dbReference type="SUPFAM" id="SSF75632">
    <property type="entry name" value="Cullin homology domain"/>
    <property type="match status" value="1"/>
</dbReference>
<sequence>MIHLLHQVKKFLESSCSLPDFVERYCTLYLRLKNAMEELFGQQTAFVLALRHGFSAALLQLSILRAMHVSERFAQYIDHMIQASAAPSGGAETLQRLQQFLEPMLFLSGLELANTFEHFYRYYLGDRLLAQGNVWLESAVIDQIGSCFPSRFPQQMLKNLSESAELQQEFHLYRLQQLDRHLQEGAAGSAVMEDWEESEEEAEVQVLVLSPRCWAVSSGCFLVEPAKHFPAEICSYLNHFTQFYSHSQSMYSLSHSKPRRLQWTWLGHGELRLGGWTLHVSTLQMFVLLHFNVRVQQLLQESGLSAAVLLHALQPLIADGGPLTCSSEEEPSTGKSCSLDPPPLPLMIWVLLQVMDSCQKQEAARSPGGGRFGCSTGDVLSCIMHVMNKGCVRRNDDNPHIVEFVPEDPATPQKGHAQISFGRAGSRKDSTADIRCDPRPHAHTRPVAAARF</sequence>
<dbReference type="InterPro" id="IPR045093">
    <property type="entry name" value="Cullin"/>
</dbReference>
<evidence type="ECO:0000259" key="4">
    <source>
        <dbReference type="PROSITE" id="PS50069"/>
    </source>
</evidence>
<evidence type="ECO:0000256" key="1">
    <source>
        <dbReference type="ARBA" id="ARBA00022843"/>
    </source>
</evidence>
<dbReference type="Gene3D" id="1.20.1310.10">
    <property type="entry name" value="Cullin Repeats"/>
    <property type="match status" value="1"/>
</dbReference>
<evidence type="ECO:0000313" key="5">
    <source>
        <dbReference type="Ensembl" id="ENSXCOP00000004375.1"/>
    </source>
</evidence>
<accession>A0A3B5L207</accession>
<protein>
    <recommendedName>
        <fullName evidence="4">Cullin family profile domain-containing protein</fullName>
    </recommendedName>
</protein>
<feature type="domain" description="Cullin family profile" evidence="4">
    <location>
        <begin position="68"/>
        <end position="317"/>
    </location>
</feature>
<feature type="compositionally biased region" description="Basic and acidic residues" evidence="3">
    <location>
        <begin position="426"/>
        <end position="440"/>
    </location>
</feature>
<proteinExistence type="inferred from homology"/>
<dbReference type="PANTHER" id="PTHR22771:SF4">
    <property type="entry name" value="CULLIN 7-RELATED"/>
    <property type="match status" value="1"/>
</dbReference>
<dbReference type="GO" id="GO:0031625">
    <property type="term" value="F:ubiquitin protein ligase binding"/>
    <property type="evidence" value="ECO:0007669"/>
    <property type="project" value="InterPro"/>
</dbReference>
<dbReference type="InterPro" id="IPR059120">
    <property type="entry name" value="Cullin-like_AB"/>
</dbReference>
<dbReference type="Gene3D" id="3.30.230.130">
    <property type="entry name" value="Cullin, Chain C, Domain 2"/>
    <property type="match status" value="1"/>
</dbReference>
<dbReference type="AlphaFoldDB" id="A0A3B5L207"/>
<organism evidence="5 6">
    <name type="scientific">Xiphophorus couchianus</name>
    <name type="common">Monterrey platyfish</name>
    <dbReference type="NCBI Taxonomy" id="32473"/>
    <lineage>
        <taxon>Eukaryota</taxon>
        <taxon>Metazoa</taxon>
        <taxon>Chordata</taxon>
        <taxon>Craniata</taxon>
        <taxon>Vertebrata</taxon>
        <taxon>Euteleostomi</taxon>
        <taxon>Actinopterygii</taxon>
        <taxon>Neopterygii</taxon>
        <taxon>Teleostei</taxon>
        <taxon>Neoteleostei</taxon>
        <taxon>Acanthomorphata</taxon>
        <taxon>Ovalentaria</taxon>
        <taxon>Atherinomorphae</taxon>
        <taxon>Cyprinodontiformes</taxon>
        <taxon>Poeciliidae</taxon>
        <taxon>Poeciliinae</taxon>
        <taxon>Xiphophorus</taxon>
    </lineage>
</organism>
<keyword evidence="6" id="KW-1185">Reference proteome</keyword>
<dbReference type="InterPro" id="IPR036317">
    <property type="entry name" value="Cullin_homology_sf"/>
</dbReference>
<reference evidence="5" key="1">
    <citation type="submission" date="2025-08" db="UniProtKB">
        <authorList>
            <consortium name="Ensembl"/>
        </authorList>
    </citation>
    <scope>IDENTIFICATION</scope>
</reference>
<dbReference type="PROSITE" id="PS50069">
    <property type="entry name" value="CULLIN_2"/>
    <property type="match status" value="1"/>
</dbReference>
<evidence type="ECO:0000313" key="6">
    <source>
        <dbReference type="Proteomes" id="UP000261380"/>
    </source>
</evidence>
<dbReference type="Proteomes" id="UP000261380">
    <property type="component" value="Unplaced"/>
</dbReference>
<comment type="similarity">
    <text evidence="2">Belongs to the cullin family.</text>
</comment>
<dbReference type="Pfam" id="PF26557">
    <property type="entry name" value="Cullin_AB"/>
    <property type="match status" value="1"/>
</dbReference>